<evidence type="ECO:0000256" key="2">
    <source>
        <dbReference type="RuleBase" id="RU003616"/>
    </source>
</evidence>
<dbReference type="PROSITE" id="PS01031">
    <property type="entry name" value="SHSP"/>
    <property type="match status" value="1"/>
</dbReference>
<dbReference type="InterPro" id="IPR002068">
    <property type="entry name" value="A-crystallin/Hsp20_dom"/>
</dbReference>
<dbReference type="OrthoDB" id="5242916at2"/>
<keyword evidence="5" id="KW-1185">Reference proteome</keyword>
<dbReference type="SUPFAM" id="SSF49764">
    <property type="entry name" value="HSP20-like chaperones"/>
    <property type="match status" value="1"/>
</dbReference>
<evidence type="ECO:0000313" key="5">
    <source>
        <dbReference type="Proteomes" id="UP000265768"/>
    </source>
</evidence>
<evidence type="ECO:0000313" key="4">
    <source>
        <dbReference type="EMBL" id="RJL30773.1"/>
    </source>
</evidence>
<dbReference type="Proteomes" id="UP000265768">
    <property type="component" value="Unassembled WGS sequence"/>
</dbReference>
<reference evidence="4 5" key="1">
    <citation type="submission" date="2018-09" db="EMBL/GenBank/DDBJ databases">
        <title>YIM 75507 draft genome.</title>
        <authorList>
            <person name="Tang S."/>
            <person name="Feng Y."/>
        </authorList>
    </citation>
    <scope>NUCLEOTIDE SEQUENCE [LARGE SCALE GENOMIC DNA]</scope>
    <source>
        <strain evidence="4 5">YIM 75507</strain>
    </source>
</reference>
<comment type="similarity">
    <text evidence="1 2">Belongs to the small heat shock protein (HSP20) family.</text>
</comment>
<dbReference type="RefSeq" id="WP_119928197.1">
    <property type="nucleotide sequence ID" value="NZ_QZEY01000008.1"/>
</dbReference>
<gene>
    <name evidence="4" type="ORF">D5H75_20870</name>
</gene>
<dbReference type="PANTHER" id="PTHR11527">
    <property type="entry name" value="HEAT-SHOCK PROTEIN 20 FAMILY MEMBER"/>
    <property type="match status" value="1"/>
</dbReference>
<sequence>MLLTSIDPLAQELDRQMDRLSQRMFGWGEAARGSVMPMDAFRREDDVLLRFDIPGADADSVDVTVDRGVLTVTAQRTENLDKNVSVIMRERPLGTFTRRVYLAENLDTEKIEAGYASGVLVVRIPLQDAAKPRKVEIKNVDVKALH</sequence>
<proteinExistence type="inferred from homology"/>
<dbReference type="CDD" id="cd06464">
    <property type="entry name" value="ACD_sHsps-like"/>
    <property type="match status" value="1"/>
</dbReference>
<comment type="caution">
    <text evidence="4">The sequence shown here is derived from an EMBL/GenBank/DDBJ whole genome shotgun (WGS) entry which is preliminary data.</text>
</comment>
<dbReference type="InterPro" id="IPR008978">
    <property type="entry name" value="HSP20-like_chaperone"/>
</dbReference>
<accession>A0A3A4AY58</accession>
<protein>
    <submittedName>
        <fullName evidence="4">Hsp20/alpha crystallin family protein</fullName>
    </submittedName>
</protein>
<evidence type="ECO:0000256" key="1">
    <source>
        <dbReference type="PROSITE-ProRule" id="PRU00285"/>
    </source>
</evidence>
<name>A0A3A4AY58_9ACTN</name>
<evidence type="ECO:0000259" key="3">
    <source>
        <dbReference type="PROSITE" id="PS01031"/>
    </source>
</evidence>
<dbReference type="AlphaFoldDB" id="A0A3A4AY58"/>
<dbReference type="Gene3D" id="2.60.40.790">
    <property type="match status" value="1"/>
</dbReference>
<organism evidence="4 5">
    <name type="scientific">Bailinhaonella thermotolerans</name>
    <dbReference type="NCBI Taxonomy" id="1070861"/>
    <lineage>
        <taxon>Bacteria</taxon>
        <taxon>Bacillati</taxon>
        <taxon>Actinomycetota</taxon>
        <taxon>Actinomycetes</taxon>
        <taxon>Streptosporangiales</taxon>
        <taxon>Streptosporangiaceae</taxon>
        <taxon>Bailinhaonella</taxon>
    </lineage>
</organism>
<dbReference type="InterPro" id="IPR031107">
    <property type="entry name" value="Small_HSP"/>
</dbReference>
<dbReference type="Pfam" id="PF00011">
    <property type="entry name" value="HSP20"/>
    <property type="match status" value="1"/>
</dbReference>
<feature type="domain" description="SHSP" evidence="3">
    <location>
        <begin position="29"/>
        <end position="143"/>
    </location>
</feature>
<dbReference type="EMBL" id="QZEY01000008">
    <property type="protein sequence ID" value="RJL30773.1"/>
    <property type="molecule type" value="Genomic_DNA"/>
</dbReference>